<dbReference type="OrthoDB" id="2373640at2"/>
<comment type="caution">
    <text evidence="4">The sequence shown here is derived from an EMBL/GenBank/DDBJ whole genome shotgun (WGS) entry which is preliminary data.</text>
</comment>
<feature type="domain" description="HTH tetR-type" evidence="3">
    <location>
        <begin position="9"/>
        <end position="69"/>
    </location>
</feature>
<evidence type="ECO:0000256" key="1">
    <source>
        <dbReference type="ARBA" id="ARBA00023125"/>
    </source>
</evidence>
<dbReference type="PANTHER" id="PTHR43479:SF11">
    <property type="entry name" value="ACREF_ENVCD OPERON REPRESSOR-RELATED"/>
    <property type="match status" value="1"/>
</dbReference>
<dbReference type="InterPro" id="IPR001647">
    <property type="entry name" value="HTH_TetR"/>
</dbReference>
<dbReference type="PROSITE" id="PS50977">
    <property type="entry name" value="HTH_TETR_2"/>
    <property type="match status" value="1"/>
</dbReference>
<evidence type="ECO:0000313" key="5">
    <source>
        <dbReference type="Proteomes" id="UP000448943"/>
    </source>
</evidence>
<dbReference type="SUPFAM" id="SSF46689">
    <property type="entry name" value="Homeodomain-like"/>
    <property type="match status" value="1"/>
</dbReference>
<dbReference type="GO" id="GO:0003677">
    <property type="term" value="F:DNA binding"/>
    <property type="evidence" value="ECO:0007669"/>
    <property type="project" value="UniProtKB-UniRule"/>
</dbReference>
<dbReference type="PRINTS" id="PR00455">
    <property type="entry name" value="HTHTETR"/>
</dbReference>
<protein>
    <submittedName>
        <fullName evidence="4">TetR/AcrR family transcriptional regulator</fullName>
    </submittedName>
</protein>
<name>A0A6N9Q5E6_9BACL</name>
<evidence type="ECO:0000259" key="3">
    <source>
        <dbReference type="PROSITE" id="PS50977"/>
    </source>
</evidence>
<dbReference type="InterPro" id="IPR050624">
    <property type="entry name" value="HTH-type_Tx_Regulator"/>
</dbReference>
<accession>A0A6N9Q5E6</accession>
<dbReference type="Pfam" id="PF00440">
    <property type="entry name" value="TetR_N"/>
    <property type="match status" value="1"/>
</dbReference>
<sequence>MNKISEKSIKKKEHILQSTIELIADIGLERLSINKVVNKANVSKGGFYYYFSNIDELIKETFIFSINNSLEEMKIEYGVSLEISLKQYIRKLISAIKHKSENLSMMFLFISKCFQDPNYRQEFIKMNKRIVEENVASKELTSHYNMDQKLLKIFDMLSIGMIVHALMGEDEDELIKLCDHFVDKLLVE</sequence>
<reference evidence="4 5" key="1">
    <citation type="submission" date="2019-01" db="EMBL/GenBank/DDBJ databases">
        <title>Chengkuizengella sp. nov., isolated from deep-sea sediment of East Pacific Ocean.</title>
        <authorList>
            <person name="Yang J."/>
            <person name="Lai Q."/>
            <person name="Shao Z."/>
        </authorList>
    </citation>
    <scope>NUCLEOTIDE SEQUENCE [LARGE SCALE GENOMIC DNA]</scope>
    <source>
        <strain evidence="4 5">YPA3-1-1</strain>
    </source>
</reference>
<feature type="DNA-binding region" description="H-T-H motif" evidence="2">
    <location>
        <begin position="32"/>
        <end position="51"/>
    </location>
</feature>
<organism evidence="4 5">
    <name type="scientific">Chengkuizengella marina</name>
    <dbReference type="NCBI Taxonomy" id="2507566"/>
    <lineage>
        <taxon>Bacteria</taxon>
        <taxon>Bacillati</taxon>
        <taxon>Bacillota</taxon>
        <taxon>Bacilli</taxon>
        <taxon>Bacillales</taxon>
        <taxon>Paenibacillaceae</taxon>
        <taxon>Chengkuizengella</taxon>
    </lineage>
</organism>
<gene>
    <name evidence="4" type="ORF">ERL59_12885</name>
</gene>
<dbReference type="Gene3D" id="1.10.357.10">
    <property type="entry name" value="Tetracycline Repressor, domain 2"/>
    <property type="match status" value="1"/>
</dbReference>
<dbReference type="EMBL" id="SIJB01000028">
    <property type="protein sequence ID" value="NBI29854.1"/>
    <property type="molecule type" value="Genomic_DNA"/>
</dbReference>
<dbReference type="AlphaFoldDB" id="A0A6N9Q5E6"/>
<dbReference type="RefSeq" id="WP_160646664.1">
    <property type="nucleotide sequence ID" value="NZ_SIJB01000028.1"/>
</dbReference>
<evidence type="ECO:0000256" key="2">
    <source>
        <dbReference type="PROSITE-ProRule" id="PRU00335"/>
    </source>
</evidence>
<evidence type="ECO:0000313" key="4">
    <source>
        <dbReference type="EMBL" id="NBI29854.1"/>
    </source>
</evidence>
<keyword evidence="5" id="KW-1185">Reference proteome</keyword>
<dbReference type="InterPro" id="IPR009057">
    <property type="entry name" value="Homeodomain-like_sf"/>
</dbReference>
<dbReference type="PANTHER" id="PTHR43479">
    <property type="entry name" value="ACREF/ENVCD OPERON REPRESSOR-RELATED"/>
    <property type="match status" value="1"/>
</dbReference>
<keyword evidence="1 2" id="KW-0238">DNA-binding</keyword>
<proteinExistence type="predicted"/>
<dbReference type="Proteomes" id="UP000448943">
    <property type="component" value="Unassembled WGS sequence"/>
</dbReference>